<evidence type="ECO:0000313" key="4">
    <source>
        <dbReference type="Proteomes" id="UP001156398"/>
    </source>
</evidence>
<dbReference type="EMBL" id="JAAGKO020000038">
    <property type="protein sequence ID" value="MDI5965558.1"/>
    <property type="molecule type" value="Genomic_DNA"/>
</dbReference>
<dbReference type="AlphaFoldDB" id="A0AA90H370"/>
<name>A0AA90H370_9ACTN</name>
<evidence type="ECO:0000313" key="2">
    <source>
        <dbReference type="EMBL" id="MDI5965558.1"/>
    </source>
</evidence>
<organism evidence="3">
    <name type="scientific">Streptantibioticus silvisoli</name>
    <dbReference type="NCBI Taxonomy" id="2705255"/>
    <lineage>
        <taxon>Bacteria</taxon>
        <taxon>Bacillati</taxon>
        <taxon>Actinomycetota</taxon>
        <taxon>Actinomycetes</taxon>
        <taxon>Kitasatosporales</taxon>
        <taxon>Streptomycetaceae</taxon>
        <taxon>Streptantibioticus</taxon>
    </lineage>
</organism>
<gene>
    <name evidence="2" type="ORF">POF43_023005</name>
    <name evidence="3" type="ORF">POF50_025105</name>
</gene>
<accession>A0AA90H370</accession>
<dbReference type="RefSeq" id="WP_271317978.1">
    <property type="nucleotide sequence ID" value="NZ_JAAGKO020000038.1"/>
</dbReference>
<feature type="region of interest" description="Disordered" evidence="1">
    <location>
        <begin position="215"/>
        <end position="243"/>
    </location>
</feature>
<keyword evidence="4" id="KW-1185">Reference proteome</keyword>
<comment type="caution">
    <text evidence="3">The sequence shown here is derived from an EMBL/GenBank/DDBJ whole genome shotgun (WGS) entry which is preliminary data.</text>
</comment>
<evidence type="ECO:0000256" key="1">
    <source>
        <dbReference type="SAM" id="MobiDB-lite"/>
    </source>
</evidence>
<evidence type="ECO:0000313" key="3">
    <source>
        <dbReference type="EMBL" id="MDI5972579.1"/>
    </source>
</evidence>
<dbReference type="Proteomes" id="UP001156398">
    <property type="component" value="Unassembled WGS sequence"/>
</dbReference>
<protein>
    <submittedName>
        <fullName evidence="3">Transcriptional regulator</fullName>
    </submittedName>
</protein>
<reference evidence="3 4" key="1">
    <citation type="submission" date="2023-05" db="EMBL/GenBank/DDBJ databases">
        <title>Streptantibioticus silvisoli sp. nov., acidotolerant actinomycetes 1 from pine litter.</title>
        <authorList>
            <person name="Swiecimska M."/>
            <person name="Golinska P."/>
            <person name="Sangal V."/>
            <person name="Wachnowicz B."/>
            <person name="Goodfellow M."/>
        </authorList>
    </citation>
    <scope>NUCLEOTIDE SEQUENCE</scope>
    <source>
        <strain evidence="3">SL13</strain>
        <strain evidence="2 4">SL54</strain>
    </source>
</reference>
<feature type="compositionally biased region" description="Pro residues" evidence="1">
    <location>
        <begin position="226"/>
        <end position="236"/>
    </location>
</feature>
<sequence>MTRPLSQTLARLAGERATGALLRDAGTLYLVDGVAVHAESPFSPGIGWLLTAGGRLPVAVWQEAVERAGARCAIARALVDSCRLSTGAVEIAGLSALFDAAFFVLGPSDGPSWFRPGVRHWFGALRSVPLRELERETARRRRYLEAVWPHPALDTAPVVRRAASARLPRPPVRRAAVLDLADGRLTPAGIAAALGRPAFHTLVDVRRLAALGHVATPSAEPERPPARPAPSAPPDPGAAAGPLDVATLRRVRDALEARL</sequence>
<proteinExistence type="predicted"/>
<dbReference type="EMBL" id="JABXJJ020000034">
    <property type="protein sequence ID" value="MDI5972579.1"/>
    <property type="molecule type" value="Genomic_DNA"/>
</dbReference>